<dbReference type="OrthoDB" id="824686at2"/>
<accession>A0A514CLA4</accession>
<dbReference type="PANTHER" id="PTHR32305">
    <property type="match status" value="1"/>
</dbReference>
<dbReference type="KEGG" id="echi:FKX85_16645"/>
<evidence type="ECO:0000256" key="1">
    <source>
        <dbReference type="SAM" id="MobiDB-lite"/>
    </source>
</evidence>
<name>A0A514CLA4_9BACT</name>
<dbReference type="RefSeq" id="WP_141615810.1">
    <property type="nucleotide sequence ID" value="NZ_CP041253.1"/>
</dbReference>
<feature type="region of interest" description="Disordered" evidence="1">
    <location>
        <begin position="328"/>
        <end position="354"/>
    </location>
</feature>
<gene>
    <name evidence="2" type="ORF">FKX85_16645</name>
</gene>
<organism evidence="2 3">
    <name type="scientific">Echinicola soli</name>
    <dbReference type="NCBI Taxonomy" id="2591634"/>
    <lineage>
        <taxon>Bacteria</taxon>
        <taxon>Pseudomonadati</taxon>
        <taxon>Bacteroidota</taxon>
        <taxon>Cytophagia</taxon>
        <taxon>Cytophagales</taxon>
        <taxon>Cyclobacteriaceae</taxon>
        <taxon>Echinicola</taxon>
    </lineage>
</organism>
<evidence type="ECO:0000313" key="3">
    <source>
        <dbReference type="Proteomes" id="UP000316614"/>
    </source>
</evidence>
<sequence>MIEDLSNNASHIVVDGATAGTDPVIPFAGMISHGSGQAGAPKAYLNLLVLDRNQNYVSSSFVQVSTSAKENGSDIPHEYRKINPVTIKEPGYVYIYLSNESGKRIEVFPDSHKGQAFDDFKVTHTHSPIVQKDDYYPFGLSFNSYSRPGDTEQNFLFNGKERDEVTGWDDFEARMYMSDIGRSASMDLNSEEYARWSPYGWVGNNPISNVDPDGRDWYRYTDDDGNESVIWREGDDQTIEINGETYNNIGALYALSLTDGSVVVYHQNEVLGIVDAEQPADPETMALVGTLQDPDSQHNYSTMTSQWEMLFFSAETALMISGATMQGQQLKGNRRIGKSKGTPRGENPQLNQAQQQNLKRFLKKAPANSKTPKIRRLGNGNIQISVESPGKVPGSKAVYVKEVDSNGQTVRMYKVTSDPSGNIVHNKNKMR</sequence>
<dbReference type="InterPro" id="IPR050708">
    <property type="entry name" value="T6SS_VgrG/RHS"/>
</dbReference>
<dbReference type="AlphaFoldDB" id="A0A514CLA4"/>
<protein>
    <submittedName>
        <fullName evidence="2">RHS repeat-associated core domain-containing protein</fullName>
    </submittedName>
</protein>
<keyword evidence="3" id="KW-1185">Reference proteome</keyword>
<dbReference type="Gene3D" id="2.180.10.10">
    <property type="entry name" value="RHS repeat-associated core"/>
    <property type="match status" value="1"/>
</dbReference>
<dbReference type="NCBIfam" id="TIGR03696">
    <property type="entry name" value="Rhs_assc_core"/>
    <property type="match status" value="1"/>
</dbReference>
<dbReference type="InterPro" id="IPR022385">
    <property type="entry name" value="Rhs_assc_core"/>
</dbReference>
<proteinExistence type="predicted"/>
<dbReference type="EMBL" id="CP041253">
    <property type="protein sequence ID" value="QDH80580.1"/>
    <property type="molecule type" value="Genomic_DNA"/>
</dbReference>
<dbReference type="Proteomes" id="UP000316614">
    <property type="component" value="Chromosome"/>
</dbReference>
<dbReference type="PANTHER" id="PTHR32305:SF15">
    <property type="entry name" value="PROTEIN RHSA-RELATED"/>
    <property type="match status" value="1"/>
</dbReference>
<evidence type="ECO:0000313" key="2">
    <source>
        <dbReference type="EMBL" id="QDH80580.1"/>
    </source>
</evidence>
<reference evidence="2 3" key="1">
    <citation type="submission" date="2019-06" db="EMBL/GenBank/DDBJ databases">
        <title>Echinicola alkalisoli sp. nov. isolated from saline soil.</title>
        <authorList>
            <person name="Sun J.-Q."/>
            <person name="Xu L."/>
        </authorList>
    </citation>
    <scope>NUCLEOTIDE SEQUENCE [LARGE SCALE GENOMIC DNA]</scope>
    <source>
        <strain evidence="2 3">LN3S3</strain>
    </source>
</reference>